<evidence type="ECO:0000256" key="1">
    <source>
        <dbReference type="SAM" id="MobiDB-lite"/>
    </source>
</evidence>
<accession>A0ABU2UXL0</accession>
<feature type="region of interest" description="Disordered" evidence="1">
    <location>
        <begin position="184"/>
        <end position="203"/>
    </location>
</feature>
<keyword evidence="3" id="KW-1185">Reference proteome</keyword>
<gene>
    <name evidence="2" type="ORF">RM863_38595</name>
</gene>
<evidence type="ECO:0000313" key="2">
    <source>
        <dbReference type="EMBL" id="MDT0478042.1"/>
    </source>
</evidence>
<reference evidence="2" key="1">
    <citation type="submission" date="2024-05" db="EMBL/GenBank/DDBJ databases">
        <title>30 novel species of actinomycetes from the DSMZ collection.</title>
        <authorList>
            <person name="Nouioui I."/>
        </authorList>
    </citation>
    <scope>NUCLEOTIDE SEQUENCE</scope>
    <source>
        <strain evidence="2">DSM 41014</strain>
    </source>
</reference>
<comment type="caution">
    <text evidence="2">The sequence shown here is derived from an EMBL/GenBank/DDBJ whole genome shotgun (WGS) entry which is preliminary data.</text>
</comment>
<dbReference type="RefSeq" id="WP_311638007.1">
    <property type="nucleotide sequence ID" value="NZ_JAVRFF010000089.1"/>
</dbReference>
<evidence type="ECO:0000313" key="3">
    <source>
        <dbReference type="Proteomes" id="UP001180489"/>
    </source>
</evidence>
<organism evidence="2 3">
    <name type="scientific">Streptomyces hintoniae</name>
    <dbReference type="NCBI Taxonomy" id="3075521"/>
    <lineage>
        <taxon>Bacteria</taxon>
        <taxon>Bacillati</taxon>
        <taxon>Actinomycetota</taxon>
        <taxon>Actinomycetes</taxon>
        <taxon>Kitasatosporales</taxon>
        <taxon>Streptomycetaceae</taxon>
        <taxon>Streptomyces</taxon>
    </lineage>
</organism>
<proteinExistence type="predicted"/>
<name>A0ABU2UXL0_9ACTN</name>
<dbReference type="Proteomes" id="UP001180489">
    <property type="component" value="Unassembled WGS sequence"/>
</dbReference>
<protein>
    <submittedName>
        <fullName evidence="2">Uncharacterized protein</fullName>
    </submittedName>
</protein>
<dbReference type="EMBL" id="JAVRFF010000089">
    <property type="protein sequence ID" value="MDT0478042.1"/>
    <property type="molecule type" value="Genomic_DNA"/>
</dbReference>
<sequence length="284" mass="30328">MSKASDAAAASFGDVLEFGLATRGGGAQLPAQAAAAAAVELTPAERLEALERRIAASVGQYQESLRRLQARHRVEVGELLDEINESGLWQLQGYEKFGHYVKGRWGWDRSYGYRLIDLAVVRRALAPLGPSVTDTVVESHARELAPVVRHNGDEATRDFVETLRAEAVDGKKVTAAVYAARRDKEGLGRPSGQSPIGDSGVDHEDEDEVVDAELVDDVAEKVGLGIRAAADTAEKALRQLDEALALDLAPFHRAEAAVDLSRIRSAAVRLQHRADGAPGPAAGA</sequence>